<dbReference type="InterPro" id="IPR032852">
    <property type="entry name" value="ALKBH2"/>
</dbReference>
<feature type="domain" description="Alpha-ketoglutarate-dependent dioxygenase AlkB-like" evidence="3">
    <location>
        <begin position="512"/>
        <end position="696"/>
    </location>
</feature>
<dbReference type="PANTHER" id="PTHR31573:SF4">
    <property type="entry name" value="FE2OG DIOXYGENASE DOMAIN-CONTAINING PROTEIN"/>
    <property type="match status" value="1"/>
</dbReference>
<dbReference type="Pfam" id="PF13532">
    <property type="entry name" value="2OG-FeII_Oxy_2"/>
    <property type="match status" value="1"/>
</dbReference>
<dbReference type="AlphaFoldDB" id="A0AAJ0H316"/>
<dbReference type="SUPFAM" id="SSF51197">
    <property type="entry name" value="Clavaminate synthase-like"/>
    <property type="match status" value="1"/>
</dbReference>
<dbReference type="GeneID" id="87883230"/>
<dbReference type="PANTHER" id="PTHR31573">
    <property type="entry name" value="ALPHA-KETOGLUTARATE-DEPENDENT DIOXYGENASE ALKB HOMOLOG 2"/>
    <property type="match status" value="1"/>
</dbReference>
<dbReference type="Gene3D" id="2.60.120.590">
    <property type="entry name" value="Alpha-ketoglutarate-dependent dioxygenase AlkB-like"/>
    <property type="match status" value="1"/>
</dbReference>
<dbReference type="EMBL" id="JAUDZG010000001">
    <property type="protein sequence ID" value="KAK3310812.1"/>
    <property type="molecule type" value="Genomic_DNA"/>
</dbReference>
<reference evidence="4" key="2">
    <citation type="submission" date="2023-06" db="EMBL/GenBank/DDBJ databases">
        <authorList>
            <consortium name="Lawrence Berkeley National Laboratory"/>
            <person name="Mondo S.J."/>
            <person name="Hensen N."/>
            <person name="Bonometti L."/>
            <person name="Westerberg I."/>
            <person name="Brannstrom I.O."/>
            <person name="Guillou S."/>
            <person name="Cros-Aarteil S."/>
            <person name="Calhoun S."/>
            <person name="Haridas S."/>
            <person name="Kuo A."/>
            <person name="Pangilinan J."/>
            <person name="Riley R."/>
            <person name="Labutti K."/>
            <person name="Andreopoulos B."/>
            <person name="Lipzen A."/>
            <person name="Chen C."/>
            <person name="Yanf M."/>
            <person name="Daum C."/>
            <person name="Ng V."/>
            <person name="Clum A."/>
            <person name="Steindorff A."/>
            <person name="Ohm R."/>
            <person name="Martin F."/>
            <person name="Silar P."/>
            <person name="Natvig D."/>
            <person name="Lalanne C."/>
            <person name="Gautier V."/>
            <person name="Ament-Velasquez S.L."/>
            <person name="Kruys A."/>
            <person name="Hutchinson M.I."/>
            <person name="Powell A.J."/>
            <person name="Barry K."/>
            <person name="Miller A.N."/>
            <person name="Grigoriev I.V."/>
            <person name="Debuchy R."/>
            <person name="Gladieux P."/>
            <person name="Thoren M.H."/>
            <person name="Johannesson H."/>
        </authorList>
    </citation>
    <scope>NUCLEOTIDE SEQUENCE</scope>
    <source>
        <strain evidence="4">CBS 333.67</strain>
    </source>
</reference>
<reference evidence="4" key="1">
    <citation type="journal article" date="2023" name="Mol. Phylogenet. Evol.">
        <title>Genome-scale phylogeny and comparative genomics of the fungal order Sordariales.</title>
        <authorList>
            <person name="Hensen N."/>
            <person name="Bonometti L."/>
            <person name="Westerberg I."/>
            <person name="Brannstrom I.O."/>
            <person name="Guillou S."/>
            <person name="Cros-Aarteil S."/>
            <person name="Calhoun S."/>
            <person name="Haridas S."/>
            <person name="Kuo A."/>
            <person name="Mondo S."/>
            <person name="Pangilinan J."/>
            <person name="Riley R."/>
            <person name="LaButti K."/>
            <person name="Andreopoulos B."/>
            <person name="Lipzen A."/>
            <person name="Chen C."/>
            <person name="Yan M."/>
            <person name="Daum C."/>
            <person name="Ng V."/>
            <person name="Clum A."/>
            <person name="Steindorff A."/>
            <person name="Ohm R.A."/>
            <person name="Martin F."/>
            <person name="Silar P."/>
            <person name="Natvig D.O."/>
            <person name="Lalanne C."/>
            <person name="Gautier V."/>
            <person name="Ament-Velasquez S.L."/>
            <person name="Kruys A."/>
            <person name="Hutchinson M.I."/>
            <person name="Powell A.J."/>
            <person name="Barry K."/>
            <person name="Miller A.N."/>
            <person name="Grigoriev I.V."/>
            <person name="Debuchy R."/>
            <person name="Gladieux P."/>
            <person name="Hiltunen Thoren M."/>
            <person name="Johannesson H."/>
        </authorList>
    </citation>
    <scope>NUCLEOTIDE SEQUENCE</scope>
    <source>
        <strain evidence="4">CBS 333.67</strain>
    </source>
</reference>
<evidence type="ECO:0000313" key="5">
    <source>
        <dbReference type="Proteomes" id="UP001273166"/>
    </source>
</evidence>
<evidence type="ECO:0000256" key="1">
    <source>
        <dbReference type="PIRSR" id="PIRSR632852-1"/>
    </source>
</evidence>
<sequence length="730" mass="81762">MDSNGPTMSTRTSGRLAARRASAAIKRTADELEFNEAAEVTTKRPRRRAAVNHAEDPNTETESSQSTIPSDHAEEVQATEMEDILSSMAGTAKEGTESAPKTKITQTIVIPAPPSRQPLVWAKGRGSLCEALPYFRAYKGSLHSAGKVAQGILIDSEVDPLDVFDDQVIITSIGGNRVKNKETGRMVRARDTADTAMNFKSAWNAYENKTLVAPPHPYAVLGYFHITYMWKERQFFIGTKSPISTWRMRLEKADLTEPSWWVPDSQDVQVLAPPSAAESIKAPVDICGKCKAPSKEIFDAGWFCLNHKCKDYYRFPDGTGVALKGLAYTEAFLNERTPFRGQIPSVVPPIPDPTGLHGTELSLRRGFVCPDCGCCNRRVYWNRWVCENQDCQYTRDAPMLHYPDALLEQENAKFEETMQLRRTKYGVNENSLNEIGYEMDPFATIYQRGYLRFSQALTLGGFEVLLGSFSIFSASESVNRRHNGPDELFRTLELIDIGLRRNPAAVVGHKLEGYTRHFQQNFGARYKFGVAVQSTGFSEAPDVILIALQRLIWAKQQAVDASNAFIREIVAIGELDQHLVGPQAIVAQANDFNELLALGYMEEDKINYHDDGEKELGPAVAALSLGSPSTMRFRPKRNTGFFLPTKNDRGKPCYKEVLEVTMKHGDMMVMVGTDIQKYYEHTVIPHGNRRFSLTARYIDPEKMDSEEDKNEAITRGQIPQRAAGFVYNGY</sequence>
<feature type="compositionally biased region" description="Polar residues" evidence="2">
    <location>
        <begin position="60"/>
        <end position="69"/>
    </location>
</feature>
<keyword evidence="5" id="KW-1185">Reference proteome</keyword>
<evidence type="ECO:0000256" key="2">
    <source>
        <dbReference type="SAM" id="MobiDB-lite"/>
    </source>
</evidence>
<dbReference type="InterPro" id="IPR027450">
    <property type="entry name" value="AlkB-like"/>
</dbReference>
<feature type="compositionally biased region" description="Low complexity" evidence="2">
    <location>
        <begin position="9"/>
        <end position="22"/>
    </location>
</feature>
<dbReference type="InterPro" id="IPR037151">
    <property type="entry name" value="AlkB-like_sf"/>
</dbReference>
<dbReference type="GO" id="GO:0006307">
    <property type="term" value="P:DNA alkylation repair"/>
    <property type="evidence" value="ECO:0007669"/>
    <property type="project" value="TreeGrafter"/>
</dbReference>
<proteinExistence type="predicted"/>
<feature type="region of interest" description="Disordered" evidence="2">
    <location>
        <begin position="1"/>
        <end position="22"/>
    </location>
</feature>
<feature type="binding site" evidence="1">
    <location>
        <position position="600"/>
    </location>
    <ligand>
        <name>2-oxoglutarate</name>
        <dbReference type="ChEBI" id="CHEBI:16810"/>
    </ligand>
</feature>
<name>A0AAJ0H316_9PEZI</name>
<dbReference type="Proteomes" id="UP001273166">
    <property type="component" value="Unassembled WGS sequence"/>
</dbReference>
<evidence type="ECO:0000313" key="4">
    <source>
        <dbReference type="EMBL" id="KAK3310812.1"/>
    </source>
</evidence>
<feature type="region of interest" description="Disordered" evidence="2">
    <location>
        <begin position="36"/>
        <end position="75"/>
    </location>
</feature>
<gene>
    <name evidence="4" type="ORF">B0T15DRAFT_387684</name>
</gene>
<accession>A0AAJ0H316</accession>
<dbReference type="GO" id="GO:0008198">
    <property type="term" value="F:ferrous iron binding"/>
    <property type="evidence" value="ECO:0007669"/>
    <property type="project" value="TreeGrafter"/>
</dbReference>
<evidence type="ECO:0000259" key="3">
    <source>
        <dbReference type="Pfam" id="PF13532"/>
    </source>
</evidence>
<dbReference type="GO" id="GO:0051747">
    <property type="term" value="F:cytosine C-5 DNA demethylase activity"/>
    <property type="evidence" value="ECO:0007669"/>
    <property type="project" value="TreeGrafter"/>
</dbReference>
<feature type="binding site" evidence="1">
    <location>
        <position position="609"/>
    </location>
    <ligand>
        <name>2-oxoglutarate</name>
        <dbReference type="ChEBI" id="CHEBI:16810"/>
    </ligand>
</feature>
<dbReference type="GO" id="GO:0035516">
    <property type="term" value="F:broad specificity oxidative DNA demethylase activity"/>
    <property type="evidence" value="ECO:0007669"/>
    <property type="project" value="TreeGrafter"/>
</dbReference>
<dbReference type="RefSeq" id="XP_062726592.1">
    <property type="nucleotide sequence ID" value="XM_062864401.1"/>
</dbReference>
<organism evidence="4 5">
    <name type="scientific">Chaetomium strumarium</name>
    <dbReference type="NCBI Taxonomy" id="1170767"/>
    <lineage>
        <taxon>Eukaryota</taxon>
        <taxon>Fungi</taxon>
        <taxon>Dikarya</taxon>
        <taxon>Ascomycota</taxon>
        <taxon>Pezizomycotina</taxon>
        <taxon>Sordariomycetes</taxon>
        <taxon>Sordariomycetidae</taxon>
        <taxon>Sordariales</taxon>
        <taxon>Chaetomiaceae</taxon>
        <taxon>Chaetomium</taxon>
    </lineage>
</organism>
<comment type="caution">
    <text evidence="4">The sequence shown here is derived from an EMBL/GenBank/DDBJ whole genome shotgun (WGS) entry which is preliminary data.</text>
</comment>
<protein>
    <recommendedName>
        <fullName evidence="3">Alpha-ketoglutarate-dependent dioxygenase AlkB-like domain-containing protein</fullName>
    </recommendedName>
</protein>